<dbReference type="RefSeq" id="WP_224753899.1">
    <property type="nucleotide sequence ID" value="NZ_JACXZA010000006.1"/>
</dbReference>
<organism evidence="1 2">
    <name type="scientific">Paenibacillus terricola</name>
    <dbReference type="NCBI Taxonomy" id="2763503"/>
    <lineage>
        <taxon>Bacteria</taxon>
        <taxon>Bacillati</taxon>
        <taxon>Bacillota</taxon>
        <taxon>Bacilli</taxon>
        <taxon>Bacillales</taxon>
        <taxon>Paenibacillaceae</taxon>
        <taxon>Paenibacillus</taxon>
    </lineage>
</organism>
<keyword evidence="2" id="KW-1185">Reference proteome</keyword>
<dbReference type="EMBL" id="JACXZA010000006">
    <property type="protein sequence ID" value="MBD3921632.1"/>
    <property type="molecule type" value="Genomic_DNA"/>
</dbReference>
<protein>
    <recommendedName>
        <fullName evidence="3">Lipoprotein</fullName>
    </recommendedName>
</protein>
<proteinExistence type="predicted"/>
<dbReference type="Proteomes" id="UP000609346">
    <property type="component" value="Unassembled WGS sequence"/>
</dbReference>
<accession>A0ABR8N0A8</accession>
<comment type="caution">
    <text evidence="1">The sequence shown here is derived from an EMBL/GenBank/DDBJ whole genome shotgun (WGS) entry which is preliminary data.</text>
</comment>
<evidence type="ECO:0000313" key="1">
    <source>
        <dbReference type="EMBL" id="MBD3921632.1"/>
    </source>
</evidence>
<gene>
    <name evidence="1" type="ORF">H8B09_22880</name>
</gene>
<sequence length="259" mass="29592">MGSLVQKYVVSTRLLLKAQLLLIMLIIVWLTGCSKAANPVIALEGDNASRVSYLFYNQDGPSRSLSLHFHTAYNDQVDKVVFMQDETVVTTSAIPVSTSNNNGQFSIMLTMPYYIEQFNVVRLLNERDEIVAELHTGQYYFDAINISAPTGETTWQLRTYEGKEYVNKASLDATFTKSGHESFEYEIVLPSRLAQQQIVQQTDKTSIEDNTFDYHYESFIAPEDFHHYNEIAYEMIVVQKDKRGYAASLVHNTVQLSRR</sequence>
<name>A0ABR8N0A8_9BACL</name>
<dbReference type="PROSITE" id="PS51257">
    <property type="entry name" value="PROKAR_LIPOPROTEIN"/>
    <property type="match status" value="1"/>
</dbReference>
<reference evidence="1 2" key="1">
    <citation type="submission" date="2020-09" db="EMBL/GenBank/DDBJ databases">
        <title>Paenibacillus sp. strain PR3 16S rRNA gene Genome sequencing and assembly.</title>
        <authorList>
            <person name="Kim J."/>
        </authorList>
    </citation>
    <scope>NUCLEOTIDE SEQUENCE [LARGE SCALE GENOMIC DNA]</scope>
    <source>
        <strain evidence="1 2">PR3</strain>
    </source>
</reference>
<evidence type="ECO:0008006" key="3">
    <source>
        <dbReference type="Google" id="ProtNLM"/>
    </source>
</evidence>
<evidence type="ECO:0000313" key="2">
    <source>
        <dbReference type="Proteomes" id="UP000609346"/>
    </source>
</evidence>